<dbReference type="STRING" id="1249483.LEP1GSC202_3541"/>
<feature type="transmembrane region" description="Helical" evidence="1">
    <location>
        <begin position="6"/>
        <end position="27"/>
    </location>
</feature>
<protein>
    <submittedName>
        <fullName evidence="2">Uncharacterized protein</fullName>
    </submittedName>
</protein>
<evidence type="ECO:0000313" key="2">
    <source>
        <dbReference type="EMBL" id="EOQ87360.1"/>
    </source>
</evidence>
<dbReference type="RefSeq" id="WP_015679022.1">
    <property type="nucleotide sequence ID" value="NZ_AOGX02000039.1"/>
</dbReference>
<keyword evidence="1" id="KW-0812">Transmembrane</keyword>
<keyword evidence="1" id="KW-1133">Transmembrane helix</keyword>
<feature type="transmembrane region" description="Helical" evidence="1">
    <location>
        <begin position="73"/>
        <end position="96"/>
    </location>
</feature>
<reference evidence="2 3" key="1">
    <citation type="submission" date="2013-04" db="EMBL/GenBank/DDBJ databases">
        <authorList>
            <person name="Harkins D.M."/>
            <person name="Durkin A.S."/>
            <person name="Brinkac L.M."/>
            <person name="Haft D.H."/>
            <person name="Selengut J.D."/>
            <person name="Sanka R."/>
            <person name="DePew J."/>
            <person name="Purushe J."/>
            <person name="Hartskeerl R.A."/>
            <person name="Ahmed A."/>
            <person name="van der Linden H."/>
            <person name="Goris M.G.A."/>
            <person name="Vinetz J.M."/>
            <person name="Sutton G.G."/>
            <person name="Nierman W.C."/>
            <person name="Fouts D.E."/>
        </authorList>
    </citation>
    <scope>NUCLEOTIDE SEQUENCE [LARGE SCALE GENOMIC DNA]</scope>
    <source>
        <strain evidence="2 3">Sao Paulo</strain>
    </source>
</reference>
<keyword evidence="1" id="KW-0472">Membrane</keyword>
<feature type="transmembrane region" description="Helical" evidence="1">
    <location>
        <begin position="117"/>
        <end position="142"/>
    </location>
</feature>
<sequence>MNALQLCYLFAGSFFTVGLLCGIWKYIGIVNSKDAVAHEYISILHRASLLYSFACLLLAKFVELSTLPESVNFYAAFVSMGFFAFAQIVYLIHAILKDTDNQFAKPYRLGNWLYPSFLIHGSMVLLILGELGGFLILFWGYISSL</sequence>
<evidence type="ECO:0000313" key="3">
    <source>
        <dbReference type="Proteomes" id="UP000013996"/>
    </source>
</evidence>
<dbReference type="EMBL" id="AOGX02000039">
    <property type="protein sequence ID" value="EOQ87360.1"/>
    <property type="molecule type" value="Genomic_DNA"/>
</dbReference>
<name>A0A5E8H9P0_9LEPT</name>
<evidence type="ECO:0000256" key="1">
    <source>
        <dbReference type="SAM" id="Phobius"/>
    </source>
</evidence>
<dbReference type="Proteomes" id="UP000013996">
    <property type="component" value="Unassembled WGS sequence"/>
</dbReference>
<dbReference type="AlphaFoldDB" id="A0A5E8H9P0"/>
<accession>A0A5E8H9P0</accession>
<comment type="caution">
    <text evidence="2">The sequence shown here is derived from an EMBL/GenBank/DDBJ whole genome shotgun (WGS) entry which is preliminary data.</text>
</comment>
<proteinExistence type="predicted"/>
<dbReference type="OrthoDB" id="345818at2"/>
<gene>
    <name evidence="2" type="ORF">LEP1GSC202_3541</name>
</gene>
<organism evidence="2 3">
    <name type="scientific">Leptospira yanagawae serovar Saopaulo str. Sao Paulo = ATCC 700523</name>
    <dbReference type="NCBI Taxonomy" id="1249483"/>
    <lineage>
        <taxon>Bacteria</taxon>
        <taxon>Pseudomonadati</taxon>
        <taxon>Spirochaetota</taxon>
        <taxon>Spirochaetia</taxon>
        <taxon>Leptospirales</taxon>
        <taxon>Leptospiraceae</taxon>
        <taxon>Leptospira</taxon>
    </lineage>
</organism>